<keyword evidence="5 12" id="KW-0808">Transferase</keyword>
<feature type="binding site" evidence="12 13">
    <location>
        <position position="176"/>
    </location>
    <ligand>
        <name>ATP</name>
        <dbReference type="ChEBI" id="CHEBI:30616"/>
    </ligand>
</feature>
<feature type="binding site" evidence="12 13">
    <location>
        <position position="165"/>
    </location>
    <ligand>
        <name>ATP</name>
        <dbReference type="ChEBI" id="CHEBI:30616"/>
    </ligand>
</feature>
<evidence type="ECO:0000256" key="6">
    <source>
        <dbReference type="ARBA" id="ARBA00022723"/>
    </source>
</evidence>
<evidence type="ECO:0000256" key="4">
    <source>
        <dbReference type="ARBA" id="ARBA00022553"/>
    </source>
</evidence>
<feature type="active site" description="Pros-phosphohistidine intermediate" evidence="12 13">
    <location>
        <position position="194"/>
    </location>
</feature>
<dbReference type="PROSITE" id="PS51374">
    <property type="entry name" value="NDPK_LIKE"/>
    <property type="match status" value="1"/>
</dbReference>
<accession>A0A139Q723</accession>
<dbReference type="CDD" id="cd04413">
    <property type="entry name" value="NDPk_I"/>
    <property type="match status" value="1"/>
</dbReference>
<dbReference type="GO" id="GO:0004550">
    <property type="term" value="F:nucleoside diphosphate kinase activity"/>
    <property type="evidence" value="ECO:0007669"/>
    <property type="project" value="UniProtKB-UniRule"/>
</dbReference>
<keyword evidence="10 12" id="KW-0460">Magnesium</keyword>
<dbReference type="EMBL" id="LQOA01000041">
    <property type="protein sequence ID" value="KXT98032.1"/>
    <property type="molecule type" value="Genomic_DNA"/>
</dbReference>
<dbReference type="Pfam" id="PF00334">
    <property type="entry name" value="NDK"/>
    <property type="match status" value="1"/>
</dbReference>
<feature type="binding site" evidence="12">
    <location>
        <position position="186"/>
    </location>
    <ligand>
        <name>ATP</name>
        <dbReference type="ChEBI" id="CHEBI:30616"/>
    </ligand>
</feature>
<dbReference type="AlphaFoldDB" id="A0A139Q723"/>
<evidence type="ECO:0000259" key="16">
    <source>
        <dbReference type="SMART" id="SM00562"/>
    </source>
</evidence>
<dbReference type="FunFam" id="3.30.70.141:FF:000013">
    <property type="entry name" value="Nucleoside diphosphate kinase"/>
    <property type="match status" value="1"/>
</dbReference>
<evidence type="ECO:0000256" key="10">
    <source>
        <dbReference type="ARBA" id="ARBA00022842"/>
    </source>
</evidence>
<dbReference type="Proteomes" id="UP000070136">
    <property type="component" value="Unassembled WGS sequence"/>
</dbReference>
<comment type="function">
    <text evidence="12">Major role in the synthesis of nucleoside triphosphates other than ATP. The ATP gamma phosphate is transferred to the NDP beta phosphate via a ping-pong mechanism, using a phosphorylated active-site intermediate.</text>
</comment>
<evidence type="ECO:0000256" key="2">
    <source>
        <dbReference type="ARBA" id="ARBA00008142"/>
    </source>
</evidence>
<keyword evidence="9 12" id="KW-0067">ATP-binding</keyword>
<comment type="cofactor">
    <cofactor evidence="1 12">
        <name>Mg(2+)</name>
        <dbReference type="ChEBI" id="CHEBI:18420"/>
    </cofactor>
</comment>
<evidence type="ECO:0000256" key="1">
    <source>
        <dbReference type="ARBA" id="ARBA00001946"/>
    </source>
</evidence>
<dbReference type="GO" id="GO:0005524">
    <property type="term" value="F:ATP binding"/>
    <property type="evidence" value="ECO:0007669"/>
    <property type="project" value="UniProtKB-UniRule"/>
</dbReference>
<evidence type="ECO:0000256" key="3">
    <source>
        <dbReference type="ARBA" id="ARBA00022490"/>
    </source>
</evidence>
<dbReference type="EC" id="2.7.4.6" evidence="12 15"/>
<dbReference type="GO" id="GO:0006228">
    <property type="term" value="P:UTP biosynthetic process"/>
    <property type="evidence" value="ECO:0007669"/>
    <property type="project" value="UniProtKB-UniRule"/>
</dbReference>
<dbReference type="PRINTS" id="PR01243">
    <property type="entry name" value="NUCDPKINASE"/>
</dbReference>
<keyword evidence="7 12" id="KW-0547">Nucleotide-binding</keyword>
<organism evidence="17 18">
    <name type="scientific">Streptococcus mitis</name>
    <dbReference type="NCBI Taxonomy" id="28037"/>
    <lineage>
        <taxon>Bacteria</taxon>
        <taxon>Bacillati</taxon>
        <taxon>Bacillota</taxon>
        <taxon>Bacilli</taxon>
        <taxon>Lactobacillales</taxon>
        <taxon>Streptococcaceae</taxon>
        <taxon>Streptococcus</taxon>
        <taxon>Streptococcus mitis group</taxon>
    </lineage>
</organism>
<evidence type="ECO:0000256" key="11">
    <source>
        <dbReference type="ARBA" id="ARBA00023080"/>
    </source>
</evidence>
<dbReference type="GO" id="GO:0046872">
    <property type="term" value="F:metal ion binding"/>
    <property type="evidence" value="ECO:0007669"/>
    <property type="project" value="UniProtKB-KW"/>
</dbReference>
<dbReference type="PROSITE" id="PS00469">
    <property type="entry name" value="NDPK"/>
    <property type="match status" value="1"/>
</dbReference>
<dbReference type="Gene3D" id="3.30.70.141">
    <property type="entry name" value="Nucleoside diphosphate kinase-like domain"/>
    <property type="match status" value="1"/>
</dbReference>
<evidence type="ECO:0000313" key="18">
    <source>
        <dbReference type="Proteomes" id="UP000070136"/>
    </source>
</evidence>
<comment type="subunit">
    <text evidence="12">Homotetramer.</text>
</comment>
<evidence type="ECO:0000256" key="12">
    <source>
        <dbReference type="HAMAP-Rule" id="MF_00451"/>
    </source>
</evidence>
<comment type="caution">
    <text evidence="17">The sequence shown here is derived from an EMBL/GenBank/DDBJ whole genome shotgun (WGS) entry which is preliminary data.</text>
</comment>
<dbReference type="InterPro" id="IPR001564">
    <property type="entry name" value="Nucleoside_diP_kinase"/>
</dbReference>
<keyword evidence="8 12" id="KW-0418">Kinase</keyword>
<dbReference type="InterPro" id="IPR023005">
    <property type="entry name" value="Nucleoside_diP_kinase_AS"/>
</dbReference>
<proteinExistence type="inferred from homology"/>
<feature type="binding site" evidence="12 13">
    <location>
        <position position="159"/>
    </location>
    <ligand>
        <name>ATP</name>
        <dbReference type="ChEBI" id="CHEBI:30616"/>
    </ligand>
</feature>
<comment type="similarity">
    <text evidence="2 12 13 14">Belongs to the NDK family.</text>
</comment>
<protein>
    <recommendedName>
        <fullName evidence="12 15">Nucleoside diphosphate kinase</fullName>
        <shortName evidence="12">NDK</shortName>
        <shortName evidence="12">NDP kinase</shortName>
        <ecNumber evidence="12 15">2.7.4.6</ecNumber>
    </recommendedName>
    <alternativeName>
        <fullName evidence="12">Nucleoside-2-P kinase</fullName>
    </alternativeName>
</protein>
<feature type="binding site" evidence="12 13">
    <location>
        <position position="131"/>
    </location>
    <ligand>
        <name>ATP</name>
        <dbReference type="ChEBI" id="CHEBI:30616"/>
    </ligand>
</feature>
<dbReference type="GO" id="GO:0006183">
    <property type="term" value="P:GTP biosynthetic process"/>
    <property type="evidence" value="ECO:0007669"/>
    <property type="project" value="UniProtKB-UniRule"/>
</dbReference>
<dbReference type="NCBIfam" id="NF001908">
    <property type="entry name" value="PRK00668.1"/>
    <property type="match status" value="1"/>
</dbReference>
<keyword evidence="4 12" id="KW-0597">Phosphoprotein</keyword>
<keyword evidence="3 12" id="KW-0963">Cytoplasm</keyword>
<evidence type="ECO:0000313" key="17">
    <source>
        <dbReference type="EMBL" id="KXT98032.1"/>
    </source>
</evidence>
<comment type="catalytic activity">
    <reaction evidence="12">
        <text>a ribonucleoside 5'-diphosphate + ATP = a ribonucleoside 5'-triphosphate + ADP</text>
        <dbReference type="Rhea" id="RHEA:18113"/>
        <dbReference type="ChEBI" id="CHEBI:30616"/>
        <dbReference type="ChEBI" id="CHEBI:57930"/>
        <dbReference type="ChEBI" id="CHEBI:61557"/>
        <dbReference type="ChEBI" id="CHEBI:456216"/>
        <dbReference type="EC" id="2.7.4.6"/>
    </reaction>
</comment>
<reference evidence="17 18" key="1">
    <citation type="submission" date="2016-01" db="EMBL/GenBank/DDBJ databases">
        <title>Highly variable Streptococcus oralis are common among viridans streptococci isolated from primates.</title>
        <authorList>
            <person name="Denapaite D."/>
            <person name="Rieger M."/>
            <person name="Koendgen S."/>
            <person name="Brueckner R."/>
            <person name="Ochigava I."/>
            <person name="Kappeler P."/>
            <person name="Maetz-Rensing K."/>
            <person name="Leendertz F."/>
            <person name="Hakenbeck R."/>
        </authorList>
    </citation>
    <scope>NUCLEOTIDE SEQUENCE [LARGE SCALE GENOMIC DNA]</scope>
    <source>
        <strain evidence="17 18">DD28</strain>
    </source>
</reference>
<dbReference type="InterPro" id="IPR036850">
    <property type="entry name" value="NDK-like_dom_sf"/>
</dbReference>
<name>A0A139Q723_STRMT</name>
<dbReference type="PATRIC" id="fig|28037.234.peg.1499"/>
<dbReference type="SMART" id="SM00562">
    <property type="entry name" value="NDK"/>
    <property type="match status" value="1"/>
</dbReference>
<feature type="domain" description="Nucleoside diphosphate kinase-like" evidence="16">
    <location>
        <begin position="74"/>
        <end position="210"/>
    </location>
</feature>
<dbReference type="PANTHER" id="PTHR11349">
    <property type="entry name" value="NUCLEOSIDE DIPHOSPHATE KINASE"/>
    <property type="match status" value="1"/>
</dbReference>
<feature type="binding site" evidence="13">
    <location>
        <position position="191"/>
    </location>
    <ligand>
        <name>ATP</name>
        <dbReference type="ChEBI" id="CHEBI:30616"/>
    </ligand>
</feature>
<evidence type="ECO:0000256" key="7">
    <source>
        <dbReference type="ARBA" id="ARBA00022741"/>
    </source>
</evidence>
<keyword evidence="6 12" id="KW-0479">Metal-binding</keyword>
<sequence length="210" mass="23907">MKIKEQTRELAAGCSKHCFEVVDRTDEVSSKHCFEVVDRTDEVSNHTYGKATLTWFEEIFEEYKRKKLTKETGMEQTFFIIKPDGVKRGLVGEVLKRIEQRGFTIEKLELRSQVSEELIDQHYQDLVGQSFYPPIREFMTSGPVLVGIISGPKVIETWRTMMGATRPEEASPGTIRGDFAKAAGENQAIQNVVHGSDSEESAKREIALWF</sequence>
<comment type="subcellular location">
    <subcellularLocation>
        <location evidence="12">Cytoplasm</location>
    </subcellularLocation>
</comment>
<dbReference type="InterPro" id="IPR034907">
    <property type="entry name" value="NDK-like_dom"/>
</dbReference>
<keyword evidence="11 12" id="KW-0546">Nucleotide metabolism</keyword>
<evidence type="ECO:0000256" key="8">
    <source>
        <dbReference type="ARBA" id="ARBA00022777"/>
    </source>
</evidence>
<evidence type="ECO:0000256" key="15">
    <source>
        <dbReference type="RuleBase" id="RU004013"/>
    </source>
</evidence>
<evidence type="ECO:0000256" key="13">
    <source>
        <dbReference type="PROSITE-ProRule" id="PRU00706"/>
    </source>
</evidence>
<comment type="catalytic activity">
    <reaction evidence="12 15">
        <text>a 2'-deoxyribonucleoside 5'-diphosphate + ATP = a 2'-deoxyribonucleoside 5'-triphosphate + ADP</text>
        <dbReference type="Rhea" id="RHEA:44640"/>
        <dbReference type="ChEBI" id="CHEBI:30616"/>
        <dbReference type="ChEBI" id="CHEBI:61560"/>
        <dbReference type="ChEBI" id="CHEBI:73316"/>
        <dbReference type="ChEBI" id="CHEBI:456216"/>
        <dbReference type="EC" id="2.7.4.6"/>
    </reaction>
</comment>
<evidence type="ECO:0000256" key="14">
    <source>
        <dbReference type="RuleBase" id="RU004011"/>
    </source>
</evidence>
<dbReference type="GO" id="GO:0005737">
    <property type="term" value="C:cytoplasm"/>
    <property type="evidence" value="ECO:0007669"/>
    <property type="project" value="UniProtKB-SubCell"/>
</dbReference>
<gene>
    <name evidence="12" type="primary">ndk</name>
    <name evidence="17" type="ORF">SMIDD28_01433</name>
</gene>
<evidence type="ECO:0000256" key="5">
    <source>
        <dbReference type="ARBA" id="ARBA00022679"/>
    </source>
</evidence>
<evidence type="ECO:0000256" key="9">
    <source>
        <dbReference type="ARBA" id="ARBA00022840"/>
    </source>
</evidence>
<dbReference type="SUPFAM" id="SSF54919">
    <property type="entry name" value="Nucleoside diphosphate kinase, NDK"/>
    <property type="match status" value="1"/>
</dbReference>
<dbReference type="GO" id="GO:0006241">
    <property type="term" value="P:CTP biosynthetic process"/>
    <property type="evidence" value="ECO:0007669"/>
    <property type="project" value="UniProtKB-UniRule"/>
</dbReference>
<feature type="binding site" evidence="12 13">
    <location>
        <position position="82"/>
    </location>
    <ligand>
        <name>ATP</name>
        <dbReference type="ChEBI" id="CHEBI:30616"/>
    </ligand>
</feature>
<dbReference type="HAMAP" id="MF_00451">
    <property type="entry name" value="NDP_kinase"/>
    <property type="match status" value="1"/>
</dbReference>